<comment type="caution">
    <text evidence="2">The sequence shown here is derived from an EMBL/GenBank/DDBJ whole genome shotgun (WGS) entry which is preliminary data.</text>
</comment>
<dbReference type="EMBL" id="LAZR01000146">
    <property type="protein sequence ID" value="KKN86536.1"/>
    <property type="molecule type" value="Genomic_DNA"/>
</dbReference>
<evidence type="ECO:0000256" key="1">
    <source>
        <dbReference type="SAM" id="MobiDB-lite"/>
    </source>
</evidence>
<accession>A0A0F9WKJ7</accession>
<proteinExistence type="predicted"/>
<organism evidence="2">
    <name type="scientific">marine sediment metagenome</name>
    <dbReference type="NCBI Taxonomy" id="412755"/>
    <lineage>
        <taxon>unclassified sequences</taxon>
        <taxon>metagenomes</taxon>
        <taxon>ecological metagenomes</taxon>
    </lineage>
</organism>
<gene>
    <name evidence="2" type="ORF">LCGC14_0267120</name>
</gene>
<protein>
    <submittedName>
        <fullName evidence="2">Uncharacterized protein</fullName>
    </submittedName>
</protein>
<feature type="compositionally biased region" description="Basic residues" evidence="1">
    <location>
        <begin position="22"/>
        <end position="34"/>
    </location>
</feature>
<sequence>MAAPPEKVKPQPEVAPVVAPVKSKKKSTAKKKAVAKAPVEVSKEGKEQARVPVKSDIFIWQPGKQIQEMFDFQVKLIENIQEIVLDLSSNRKQINTGMIHTVLKELDFVKEAGVEIKHESIKKLLAKHFNIHNSRAGRHTYESAKIQALYPSTAE</sequence>
<feature type="region of interest" description="Disordered" evidence="1">
    <location>
        <begin position="1"/>
        <end position="46"/>
    </location>
</feature>
<dbReference type="AlphaFoldDB" id="A0A0F9WKJ7"/>
<evidence type="ECO:0000313" key="2">
    <source>
        <dbReference type="EMBL" id="KKN86536.1"/>
    </source>
</evidence>
<reference evidence="2" key="1">
    <citation type="journal article" date="2015" name="Nature">
        <title>Complex archaea that bridge the gap between prokaryotes and eukaryotes.</title>
        <authorList>
            <person name="Spang A."/>
            <person name="Saw J.H."/>
            <person name="Jorgensen S.L."/>
            <person name="Zaremba-Niedzwiedzka K."/>
            <person name="Martijn J."/>
            <person name="Lind A.E."/>
            <person name="van Eijk R."/>
            <person name="Schleper C."/>
            <person name="Guy L."/>
            <person name="Ettema T.J."/>
        </authorList>
    </citation>
    <scope>NUCLEOTIDE SEQUENCE</scope>
</reference>
<feature type="compositionally biased region" description="Low complexity" evidence="1">
    <location>
        <begin position="11"/>
        <end position="21"/>
    </location>
</feature>
<feature type="compositionally biased region" description="Basic and acidic residues" evidence="1">
    <location>
        <begin position="1"/>
        <end position="10"/>
    </location>
</feature>
<name>A0A0F9WKJ7_9ZZZZ</name>